<dbReference type="OrthoDB" id="2427554at2759"/>
<feature type="compositionally biased region" description="Acidic residues" evidence="1">
    <location>
        <begin position="651"/>
        <end position="660"/>
    </location>
</feature>
<dbReference type="GO" id="GO:0016287">
    <property type="term" value="F:glycerone-phosphate O-acyltransferase activity"/>
    <property type="evidence" value="ECO:0007669"/>
    <property type="project" value="TreeGrafter"/>
</dbReference>
<keyword evidence="2" id="KW-0812">Transmembrane</keyword>
<dbReference type="InterPro" id="IPR052744">
    <property type="entry name" value="GPAT/DAPAT"/>
</dbReference>
<keyword evidence="2" id="KW-1133">Transmembrane helix</keyword>
<feature type="region of interest" description="Disordered" evidence="1">
    <location>
        <begin position="630"/>
        <end position="661"/>
    </location>
</feature>
<dbReference type="OMA" id="YTHFKDD"/>
<sequence>MSKAQKSISYDATMLFWRIITQIFFREIRPRGAFHIPKEGPVIFVGAPHNNQFLDPLLLSLEVYRETHRQVQFLAAAASMNRKWVGFFARLMDSIPVSRAADMASAGVGKVSLSPEDPCLVIGEGTKFAEDFSPRMQILLPKSVNSAVAEVVEVISDTQLRIKKEFGGGESGKGTARIRDKLQELKDTGVNGLDYKKLPFVDQQDMYRHVYQCLREGGSIGIFPEGGSHDRTDLLPLKAGVSIMALGAMANDPTVQVKIVPVGLSYFHAHRFRSRAVVEFGTAMDVPPELVEMFKQGGTQKREAVSKFLDLIYNGLKTVTIRAPDYDTLMLIQAVRRLYKTPGQYLTLGQVVELNRRLLEGYVHFKDEPRVEKLRKDVLKYNRRVRDLGLRDHQVPRAQKAGWKTLGLLTYRICLLLSWTILALPGTILNSPILILASIISRRKAKDALAASVVKIAGRDVLATWKILIAMGVTPVLYTCYAIIATLIAIRAKAPLKWRIWTPVLVVIALPFMNYAALKFGEAGMDVLKSLPPLIIALFPGQQRSLGKLKAERIDLANQVASLINDFGPKLYEDFDETRIQPSASAPPSNGSSGVWRRKSSIGAVDAQGLGLTHPMTWIDERLFGWSRSSKRGTSAWGGAVDDISRINTPDESDEEDTGDYDNVVGLVAGEHDSHLNPPLRNSRSRQGSYADLQRLRMAPMTSTQQPSPEKESNEHVNHRTRRASLCDGVPLTRLATINPEDRFEQATQDINGEIDDTRTK</sequence>
<reference evidence="5" key="1">
    <citation type="submission" date="2014-04" db="EMBL/GenBank/DDBJ databases">
        <title>Evolutionary Origins and Diversification of the Mycorrhizal Mutualists.</title>
        <authorList>
            <consortium name="DOE Joint Genome Institute"/>
            <consortium name="Mycorrhizal Genomics Consortium"/>
            <person name="Kohler A."/>
            <person name="Kuo A."/>
            <person name="Nagy L.G."/>
            <person name="Floudas D."/>
            <person name="Copeland A."/>
            <person name="Barry K.W."/>
            <person name="Cichocki N."/>
            <person name="Veneault-Fourrey C."/>
            <person name="LaButti K."/>
            <person name="Lindquist E.A."/>
            <person name="Lipzen A."/>
            <person name="Lundell T."/>
            <person name="Morin E."/>
            <person name="Murat C."/>
            <person name="Riley R."/>
            <person name="Ohm R."/>
            <person name="Sun H."/>
            <person name="Tunlid A."/>
            <person name="Henrissat B."/>
            <person name="Grigoriev I.V."/>
            <person name="Hibbett D.S."/>
            <person name="Martin F."/>
        </authorList>
    </citation>
    <scope>NUCLEOTIDE SEQUENCE [LARGE SCALE GENOMIC DNA]</scope>
    <source>
        <strain evidence="5">FD-334 SS-4</strain>
    </source>
</reference>
<proteinExistence type="predicted"/>
<feature type="transmembrane region" description="Helical" evidence="2">
    <location>
        <begin position="500"/>
        <end position="518"/>
    </location>
</feature>
<name>A0A0D2NBP2_HYPSF</name>
<evidence type="ECO:0000256" key="1">
    <source>
        <dbReference type="SAM" id="MobiDB-lite"/>
    </source>
</evidence>
<keyword evidence="2" id="KW-0472">Membrane</keyword>
<dbReference type="SUPFAM" id="SSF69593">
    <property type="entry name" value="Glycerol-3-phosphate (1)-acyltransferase"/>
    <property type="match status" value="2"/>
</dbReference>
<feature type="transmembrane region" description="Helical" evidence="2">
    <location>
        <begin position="416"/>
        <end position="440"/>
    </location>
</feature>
<feature type="region of interest" description="Disordered" evidence="1">
    <location>
        <begin position="738"/>
        <end position="761"/>
    </location>
</feature>
<feature type="transmembrane region" description="Helical" evidence="2">
    <location>
        <begin position="461"/>
        <end position="488"/>
    </location>
</feature>
<accession>A0A0D2NBP2</accession>
<dbReference type="EMBL" id="KN817702">
    <property type="protein sequence ID" value="KJA13971.1"/>
    <property type="molecule type" value="Genomic_DNA"/>
</dbReference>
<organism evidence="4 5">
    <name type="scientific">Hypholoma sublateritium (strain FD-334 SS-4)</name>
    <dbReference type="NCBI Taxonomy" id="945553"/>
    <lineage>
        <taxon>Eukaryota</taxon>
        <taxon>Fungi</taxon>
        <taxon>Dikarya</taxon>
        <taxon>Basidiomycota</taxon>
        <taxon>Agaricomycotina</taxon>
        <taxon>Agaricomycetes</taxon>
        <taxon>Agaricomycetidae</taxon>
        <taxon>Agaricales</taxon>
        <taxon>Agaricineae</taxon>
        <taxon>Strophariaceae</taxon>
        <taxon>Hypholoma</taxon>
    </lineage>
</organism>
<protein>
    <recommendedName>
        <fullName evidence="3">Phospholipid/glycerol acyltransferase domain-containing protein</fullName>
    </recommendedName>
</protein>
<evidence type="ECO:0000313" key="4">
    <source>
        <dbReference type="EMBL" id="KJA13971.1"/>
    </source>
</evidence>
<dbReference type="Proteomes" id="UP000054270">
    <property type="component" value="Unassembled WGS sequence"/>
</dbReference>
<evidence type="ECO:0000313" key="5">
    <source>
        <dbReference type="Proteomes" id="UP000054270"/>
    </source>
</evidence>
<dbReference type="GO" id="GO:0008654">
    <property type="term" value="P:phospholipid biosynthetic process"/>
    <property type="evidence" value="ECO:0007669"/>
    <property type="project" value="TreeGrafter"/>
</dbReference>
<dbReference type="AlphaFoldDB" id="A0A0D2NBP2"/>
<dbReference type="SMART" id="SM00563">
    <property type="entry name" value="PlsC"/>
    <property type="match status" value="1"/>
</dbReference>
<gene>
    <name evidence="4" type="ORF">HYPSUDRAFT_195477</name>
</gene>
<feature type="region of interest" description="Disordered" evidence="1">
    <location>
        <begin position="700"/>
        <end position="724"/>
    </location>
</feature>
<dbReference type="InterPro" id="IPR002123">
    <property type="entry name" value="Plipid/glycerol_acylTrfase"/>
</dbReference>
<dbReference type="STRING" id="945553.A0A0D2NBP2"/>
<dbReference type="Pfam" id="PF01553">
    <property type="entry name" value="Acyltransferase"/>
    <property type="match status" value="2"/>
</dbReference>
<dbReference type="PANTHER" id="PTHR31605">
    <property type="entry name" value="GLYCEROL-3-PHOSPHATE O-ACYLTRANSFERASE 1"/>
    <property type="match status" value="1"/>
</dbReference>
<feature type="domain" description="Phospholipid/glycerol acyltransferase" evidence="3">
    <location>
        <begin position="42"/>
        <end position="267"/>
    </location>
</feature>
<evidence type="ECO:0000259" key="3">
    <source>
        <dbReference type="SMART" id="SM00563"/>
    </source>
</evidence>
<dbReference type="GO" id="GO:0004366">
    <property type="term" value="F:glycerol-3-phosphate O-acyltransferase activity"/>
    <property type="evidence" value="ECO:0007669"/>
    <property type="project" value="TreeGrafter"/>
</dbReference>
<feature type="compositionally biased region" description="Basic and acidic residues" evidence="1">
    <location>
        <begin position="709"/>
        <end position="718"/>
    </location>
</feature>
<evidence type="ECO:0000256" key="2">
    <source>
        <dbReference type="SAM" id="Phobius"/>
    </source>
</evidence>
<dbReference type="PANTHER" id="PTHR31605:SF0">
    <property type="entry name" value="GLYCEROL-3-PHOSPHATE O-ACYLTRANSFERASE 1"/>
    <property type="match status" value="1"/>
</dbReference>
<keyword evidence="5" id="KW-1185">Reference proteome</keyword>